<keyword evidence="2" id="KW-0479">Metal-binding</keyword>
<sequence>MAKPTKNNREETAKSFYEKWEFPNTIGKIVGKHIRIKCPPQSGSVYYSYKHYFSVVLQGFCDSDYRFVCIEVGGFGKQSDVKFLITEFKKVDRTW</sequence>
<evidence type="ECO:0000313" key="4">
    <source>
        <dbReference type="EMBL" id="KAJ4435281.1"/>
    </source>
</evidence>
<evidence type="ECO:0000256" key="1">
    <source>
        <dbReference type="ARBA" id="ARBA00001968"/>
    </source>
</evidence>
<evidence type="ECO:0000256" key="2">
    <source>
        <dbReference type="ARBA" id="ARBA00022723"/>
    </source>
</evidence>
<dbReference type="InterPro" id="IPR027806">
    <property type="entry name" value="HARBI1_dom"/>
</dbReference>
<dbReference type="EMBL" id="JAJSOF020000024">
    <property type="protein sequence ID" value="KAJ4435281.1"/>
    <property type="molecule type" value="Genomic_DNA"/>
</dbReference>
<name>A0ABQ8SM70_PERAM</name>
<feature type="domain" description="DDE Tnp4" evidence="3">
    <location>
        <begin position="30"/>
        <end position="83"/>
    </location>
</feature>
<proteinExistence type="predicted"/>
<evidence type="ECO:0000313" key="5">
    <source>
        <dbReference type="Proteomes" id="UP001148838"/>
    </source>
</evidence>
<organism evidence="4 5">
    <name type="scientific">Periplaneta americana</name>
    <name type="common">American cockroach</name>
    <name type="synonym">Blatta americana</name>
    <dbReference type="NCBI Taxonomy" id="6978"/>
    <lineage>
        <taxon>Eukaryota</taxon>
        <taxon>Metazoa</taxon>
        <taxon>Ecdysozoa</taxon>
        <taxon>Arthropoda</taxon>
        <taxon>Hexapoda</taxon>
        <taxon>Insecta</taxon>
        <taxon>Pterygota</taxon>
        <taxon>Neoptera</taxon>
        <taxon>Polyneoptera</taxon>
        <taxon>Dictyoptera</taxon>
        <taxon>Blattodea</taxon>
        <taxon>Blattoidea</taxon>
        <taxon>Blattidae</taxon>
        <taxon>Blattinae</taxon>
        <taxon>Periplaneta</taxon>
    </lineage>
</organism>
<comment type="caution">
    <text evidence="4">The sequence shown here is derived from an EMBL/GenBank/DDBJ whole genome shotgun (WGS) entry which is preliminary data.</text>
</comment>
<reference evidence="4 5" key="1">
    <citation type="journal article" date="2022" name="Allergy">
        <title>Genome assembly and annotation of Periplaneta americana reveal a comprehensive cockroach allergen profile.</title>
        <authorList>
            <person name="Wang L."/>
            <person name="Xiong Q."/>
            <person name="Saelim N."/>
            <person name="Wang L."/>
            <person name="Nong W."/>
            <person name="Wan A.T."/>
            <person name="Shi M."/>
            <person name="Liu X."/>
            <person name="Cao Q."/>
            <person name="Hui J.H.L."/>
            <person name="Sookrung N."/>
            <person name="Leung T.F."/>
            <person name="Tungtrongchitr A."/>
            <person name="Tsui S.K.W."/>
        </authorList>
    </citation>
    <scope>NUCLEOTIDE SEQUENCE [LARGE SCALE GENOMIC DNA]</scope>
    <source>
        <strain evidence="4">PWHHKU_190912</strain>
    </source>
</reference>
<evidence type="ECO:0000259" key="3">
    <source>
        <dbReference type="Pfam" id="PF13359"/>
    </source>
</evidence>
<protein>
    <recommendedName>
        <fullName evidence="3">DDE Tnp4 domain-containing protein</fullName>
    </recommendedName>
</protein>
<comment type="cofactor">
    <cofactor evidence="1">
        <name>a divalent metal cation</name>
        <dbReference type="ChEBI" id="CHEBI:60240"/>
    </cofactor>
</comment>
<gene>
    <name evidence="4" type="ORF">ANN_30197</name>
</gene>
<accession>A0ABQ8SM70</accession>
<dbReference type="Pfam" id="PF13359">
    <property type="entry name" value="DDE_Tnp_4"/>
    <property type="match status" value="1"/>
</dbReference>
<dbReference type="Proteomes" id="UP001148838">
    <property type="component" value="Unassembled WGS sequence"/>
</dbReference>
<keyword evidence="5" id="KW-1185">Reference proteome</keyword>